<evidence type="ECO:0000256" key="1">
    <source>
        <dbReference type="SAM" id="SignalP"/>
    </source>
</evidence>
<feature type="chain" id="PRO_5018283933" evidence="1">
    <location>
        <begin position="23"/>
        <end position="55"/>
    </location>
</feature>
<feature type="non-terminal residue" evidence="2">
    <location>
        <position position="55"/>
    </location>
</feature>
<feature type="signal peptide" evidence="1">
    <location>
        <begin position="1"/>
        <end position="22"/>
    </location>
</feature>
<reference evidence="2 3" key="1">
    <citation type="journal article" date="2018" name="Nat. Ecol. Evol.">
        <title>Pezizomycetes genomes reveal the molecular basis of ectomycorrhizal truffle lifestyle.</title>
        <authorList>
            <person name="Murat C."/>
            <person name="Payen T."/>
            <person name="Noel B."/>
            <person name="Kuo A."/>
            <person name="Morin E."/>
            <person name="Chen J."/>
            <person name="Kohler A."/>
            <person name="Krizsan K."/>
            <person name="Balestrini R."/>
            <person name="Da Silva C."/>
            <person name="Montanini B."/>
            <person name="Hainaut M."/>
            <person name="Levati E."/>
            <person name="Barry K.W."/>
            <person name="Belfiori B."/>
            <person name="Cichocki N."/>
            <person name="Clum A."/>
            <person name="Dockter R.B."/>
            <person name="Fauchery L."/>
            <person name="Guy J."/>
            <person name="Iotti M."/>
            <person name="Le Tacon F."/>
            <person name="Lindquist E.A."/>
            <person name="Lipzen A."/>
            <person name="Malagnac F."/>
            <person name="Mello A."/>
            <person name="Molinier V."/>
            <person name="Miyauchi S."/>
            <person name="Poulain J."/>
            <person name="Riccioni C."/>
            <person name="Rubini A."/>
            <person name="Sitrit Y."/>
            <person name="Splivallo R."/>
            <person name="Traeger S."/>
            <person name="Wang M."/>
            <person name="Zifcakova L."/>
            <person name="Wipf D."/>
            <person name="Zambonelli A."/>
            <person name="Paolocci F."/>
            <person name="Nowrousian M."/>
            <person name="Ottonello S."/>
            <person name="Baldrian P."/>
            <person name="Spatafora J.W."/>
            <person name="Henrissat B."/>
            <person name="Nagy L.G."/>
            <person name="Aury J.M."/>
            <person name="Wincker P."/>
            <person name="Grigoriev I.V."/>
            <person name="Bonfante P."/>
            <person name="Martin F.M."/>
        </authorList>
    </citation>
    <scope>NUCLEOTIDE SEQUENCE [LARGE SCALE GENOMIC DNA]</scope>
    <source>
        <strain evidence="2 3">RN42</strain>
    </source>
</reference>
<evidence type="ECO:0000313" key="2">
    <source>
        <dbReference type="EMBL" id="RPA80011.1"/>
    </source>
</evidence>
<sequence length="55" mass="6096">GHFLIWIICASDACLLSRLVGSQEINPVNFTLGNFDPEAIMTPSRNVWRVLGLLP</sequence>
<dbReference type="EMBL" id="ML119693">
    <property type="protein sequence ID" value="RPA80011.1"/>
    <property type="molecule type" value="Genomic_DNA"/>
</dbReference>
<dbReference type="Pfam" id="PF18759">
    <property type="entry name" value="Plavaka"/>
    <property type="match status" value="1"/>
</dbReference>
<gene>
    <name evidence="2" type="ORF">BJ508DRAFT_196460</name>
</gene>
<name>A0A3N4I770_ASCIM</name>
<keyword evidence="1" id="KW-0732">Signal</keyword>
<accession>A0A3N4I770</accession>
<feature type="non-terminal residue" evidence="2">
    <location>
        <position position="1"/>
    </location>
</feature>
<evidence type="ECO:0000313" key="3">
    <source>
        <dbReference type="Proteomes" id="UP000275078"/>
    </source>
</evidence>
<keyword evidence="3" id="KW-1185">Reference proteome</keyword>
<dbReference type="Proteomes" id="UP000275078">
    <property type="component" value="Unassembled WGS sequence"/>
</dbReference>
<proteinExistence type="predicted"/>
<protein>
    <submittedName>
        <fullName evidence="2">Uncharacterized protein</fullName>
    </submittedName>
</protein>
<dbReference type="AlphaFoldDB" id="A0A3N4I770"/>
<dbReference type="InterPro" id="IPR041078">
    <property type="entry name" value="Plavaka"/>
</dbReference>
<organism evidence="2 3">
    <name type="scientific">Ascobolus immersus RN42</name>
    <dbReference type="NCBI Taxonomy" id="1160509"/>
    <lineage>
        <taxon>Eukaryota</taxon>
        <taxon>Fungi</taxon>
        <taxon>Dikarya</taxon>
        <taxon>Ascomycota</taxon>
        <taxon>Pezizomycotina</taxon>
        <taxon>Pezizomycetes</taxon>
        <taxon>Pezizales</taxon>
        <taxon>Ascobolaceae</taxon>
        <taxon>Ascobolus</taxon>
    </lineage>
</organism>